<reference evidence="5 6" key="1">
    <citation type="journal article" date="2016" name="Sci. Rep.">
        <title>Metabolic traits of an uncultured archaeal lineage -MSBL1- from brine pools of the Red Sea.</title>
        <authorList>
            <person name="Mwirichia R."/>
            <person name="Alam I."/>
            <person name="Rashid M."/>
            <person name="Vinu M."/>
            <person name="Ba-Alawi W."/>
            <person name="Anthony Kamau A."/>
            <person name="Kamanda Ngugi D."/>
            <person name="Goker M."/>
            <person name="Klenk H.P."/>
            <person name="Bajic V."/>
            <person name="Stingl U."/>
        </authorList>
    </citation>
    <scope>NUCLEOTIDE SEQUENCE [LARGE SCALE GENOMIC DNA]</scope>
    <source>
        <strain evidence="5">SCGC-AAA259I07</strain>
    </source>
</reference>
<dbReference type="PANTHER" id="PTHR21075:SF0">
    <property type="entry name" value="ANAEROBIC RIBONUCLEOSIDE-TRIPHOSPHATE REDUCTASE"/>
    <property type="match status" value="1"/>
</dbReference>
<dbReference type="Pfam" id="PF03477">
    <property type="entry name" value="ATP-cone"/>
    <property type="match status" value="1"/>
</dbReference>
<evidence type="ECO:0000256" key="3">
    <source>
        <dbReference type="PROSITE-ProRule" id="PRU00492"/>
    </source>
</evidence>
<evidence type="ECO:0000256" key="2">
    <source>
        <dbReference type="ARBA" id="ARBA00022840"/>
    </source>
</evidence>
<dbReference type="GO" id="GO:0005524">
    <property type="term" value="F:ATP binding"/>
    <property type="evidence" value="ECO:0007669"/>
    <property type="project" value="UniProtKB-UniRule"/>
</dbReference>
<comment type="caution">
    <text evidence="5">The sequence shown here is derived from an EMBL/GenBank/DDBJ whole genome shotgun (WGS) entry which is preliminary data.</text>
</comment>
<evidence type="ECO:0000259" key="4">
    <source>
        <dbReference type="PROSITE" id="PS51161"/>
    </source>
</evidence>
<keyword evidence="1 3" id="KW-0547">Nucleotide-binding</keyword>
<dbReference type="PANTHER" id="PTHR21075">
    <property type="entry name" value="ANAEROBIC RIBONUCLEOSIDE-TRIPHOSPHATE REDUCTASE"/>
    <property type="match status" value="1"/>
</dbReference>
<gene>
    <name evidence="5" type="ORF">AKJ36_01655</name>
</gene>
<evidence type="ECO:0000256" key="1">
    <source>
        <dbReference type="ARBA" id="ARBA00022741"/>
    </source>
</evidence>
<protein>
    <recommendedName>
        <fullName evidence="4">ATP-cone domain-containing protein</fullName>
    </recommendedName>
</protein>
<dbReference type="Proteomes" id="UP000070155">
    <property type="component" value="Unassembled WGS sequence"/>
</dbReference>
<name>A0A133ULF8_9EURY</name>
<dbReference type="InterPro" id="IPR005144">
    <property type="entry name" value="ATP-cone_dom"/>
</dbReference>
<dbReference type="GO" id="GO:0008998">
    <property type="term" value="F:ribonucleoside-triphosphate reductase (thioredoxin) activity"/>
    <property type="evidence" value="ECO:0007669"/>
    <property type="project" value="TreeGrafter"/>
</dbReference>
<keyword evidence="2 3" id="KW-0067">ATP-binding</keyword>
<dbReference type="GO" id="GO:0031250">
    <property type="term" value="C:anaerobic ribonucleoside-triphosphate reductase complex"/>
    <property type="evidence" value="ECO:0007669"/>
    <property type="project" value="TreeGrafter"/>
</dbReference>
<proteinExistence type="predicted"/>
<keyword evidence="6" id="KW-1185">Reference proteome</keyword>
<accession>A0A133ULF8</accession>
<feature type="domain" description="ATP-cone" evidence="4">
    <location>
        <begin position="63"/>
        <end position="155"/>
    </location>
</feature>
<dbReference type="EMBL" id="LHXQ01000017">
    <property type="protein sequence ID" value="KXA95031.1"/>
    <property type="molecule type" value="Genomic_DNA"/>
</dbReference>
<dbReference type="GO" id="GO:0009265">
    <property type="term" value="P:2'-deoxyribonucleotide biosynthetic process"/>
    <property type="evidence" value="ECO:0007669"/>
    <property type="project" value="TreeGrafter"/>
</dbReference>
<dbReference type="GO" id="GO:0004748">
    <property type="term" value="F:ribonucleoside-diphosphate reductase activity, thioredoxin disulfide as acceptor"/>
    <property type="evidence" value="ECO:0007669"/>
    <property type="project" value="TreeGrafter"/>
</dbReference>
<dbReference type="AlphaFoldDB" id="A0A133ULF8"/>
<dbReference type="PATRIC" id="fig|1698266.3.peg.207"/>
<organism evidence="5 6">
    <name type="scientific">candidate division MSBL1 archaeon SCGC-AAA259I07</name>
    <dbReference type="NCBI Taxonomy" id="1698266"/>
    <lineage>
        <taxon>Archaea</taxon>
        <taxon>Methanobacteriati</taxon>
        <taxon>Methanobacteriota</taxon>
        <taxon>candidate division MSBL1</taxon>
    </lineage>
</organism>
<evidence type="ECO:0000313" key="6">
    <source>
        <dbReference type="Proteomes" id="UP000070155"/>
    </source>
</evidence>
<evidence type="ECO:0000313" key="5">
    <source>
        <dbReference type="EMBL" id="KXA95031.1"/>
    </source>
</evidence>
<dbReference type="PROSITE" id="PS51161">
    <property type="entry name" value="ATP_CONE"/>
    <property type="match status" value="1"/>
</dbReference>
<sequence length="190" mass="21854">MLDILLIGGEIIATETEQEMNCPKCGHVWTPRVDQPKRCPRCGKWLTETGEKEEKYGERTKFDRVEKRDGRIVDFDQSKITEAIWSAAQAVGGRNKRLARKLSDQVVDYLEKTIDKEVPHVEEIQDAVEKILIENGHAKTAKSYILYRKQHEELRKIKSTFLKAKNCINQFVPFGVSTSYINYGSPSSFF</sequence>